<gene>
    <name evidence="2" type="ORF">Sphch_3204</name>
</gene>
<evidence type="ECO:0000313" key="2">
    <source>
        <dbReference type="EMBL" id="AEG50817.1"/>
    </source>
</evidence>
<dbReference type="KEGG" id="sch:Sphch_3204"/>
<keyword evidence="3" id="KW-1185">Reference proteome</keyword>
<keyword evidence="1" id="KW-0812">Transmembrane</keyword>
<evidence type="ECO:0000313" key="3">
    <source>
        <dbReference type="Proteomes" id="UP000007150"/>
    </source>
</evidence>
<dbReference type="STRING" id="690566.Sphch_3204"/>
<feature type="transmembrane region" description="Helical" evidence="1">
    <location>
        <begin position="56"/>
        <end position="79"/>
    </location>
</feature>
<reference evidence="2 3" key="1">
    <citation type="submission" date="2011-05" db="EMBL/GenBank/DDBJ databases">
        <title>Complete sequence of chromosome 2 of Sphingobium chlorophenolicum L-1.</title>
        <authorList>
            <consortium name="US DOE Joint Genome Institute"/>
            <person name="Lucas S."/>
            <person name="Han J."/>
            <person name="Lapidus A."/>
            <person name="Cheng J.-F."/>
            <person name="Goodwin L."/>
            <person name="Pitluck S."/>
            <person name="Peters L."/>
            <person name="Daligault H."/>
            <person name="Han C."/>
            <person name="Tapia R."/>
            <person name="Land M."/>
            <person name="Hauser L."/>
            <person name="Kyrpides N."/>
            <person name="Ivanova N."/>
            <person name="Pagani I."/>
            <person name="Turner P."/>
            <person name="Copley S."/>
            <person name="Woyke T."/>
        </authorList>
    </citation>
    <scope>NUCLEOTIDE SEQUENCE [LARGE SCALE GENOMIC DNA]</scope>
    <source>
        <strain evidence="2 3">L-1</strain>
    </source>
</reference>
<accession>F6F305</accession>
<feature type="transmembrane region" description="Helical" evidence="1">
    <location>
        <begin position="99"/>
        <end position="122"/>
    </location>
</feature>
<sequence length="149" mass="15168">MNGASFIGCALMILLLLPVLVLHWEGRVVTDRLYGAIALGGVGFAALFHGAAGAMLAVGVGLACLLLLSSGVAAISLFWRLRLLTGGHIKLIAAGATWLSAGGALLMLALAVGLFVVVAAILRVRKAIDPRPDMAGIAAIALLSAQLMT</sequence>
<keyword evidence="1" id="KW-0472">Membrane</keyword>
<dbReference type="RefSeq" id="WP_013849047.1">
    <property type="nucleotide sequence ID" value="NC_015594.1"/>
</dbReference>
<organism evidence="2 3">
    <name type="scientific">Sphingobium chlorophenolicum L-1</name>
    <dbReference type="NCBI Taxonomy" id="690566"/>
    <lineage>
        <taxon>Bacteria</taxon>
        <taxon>Pseudomonadati</taxon>
        <taxon>Pseudomonadota</taxon>
        <taxon>Alphaproteobacteria</taxon>
        <taxon>Sphingomonadales</taxon>
        <taxon>Sphingomonadaceae</taxon>
        <taxon>Sphingobium</taxon>
    </lineage>
</organism>
<feature type="transmembrane region" description="Helical" evidence="1">
    <location>
        <begin position="32"/>
        <end position="49"/>
    </location>
</feature>
<evidence type="ECO:0000256" key="1">
    <source>
        <dbReference type="SAM" id="Phobius"/>
    </source>
</evidence>
<dbReference type="AlphaFoldDB" id="F6F305"/>
<protein>
    <recommendedName>
        <fullName evidence="4">Peptidase A24A prepilin type IV</fullName>
    </recommendedName>
</protein>
<name>F6F305_SPHCR</name>
<dbReference type="HOGENOM" id="CLU_1712120_0_0_5"/>
<keyword evidence="1" id="KW-1133">Transmembrane helix</keyword>
<dbReference type="EMBL" id="CP002799">
    <property type="protein sequence ID" value="AEG50817.1"/>
    <property type="molecule type" value="Genomic_DNA"/>
</dbReference>
<dbReference type="Proteomes" id="UP000007150">
    <property type="component" value="Chromosome 2"/>
</dbReference>
<evidence type="ECO:0008006" key="4">
    <source>
        <dbReference type="Google" id="ProtNLM"/>
    </source>
</evidence>
<proteinExistence type="predicted"/>